<dbReference type="EMBL" id="MRUL01000001">
    <property type="protein sequence ID" value="OON42231.1"/>
    <property type="molecule type" value="Genomic_DNA"/>
</dbReference>
<evidence type="ECO:0000313" key="9">
    <source>
        <dbReference type="Proteomes" id="UP000190667"/>
    </source>
</evidence>
<keyword evidence="4 6" id="KW-1133">Transmembrane helix</keyword>
<evidence type="ECO:0000313" key="8">
    <source>
        <dbReference type="EMBL" id="OON42231.1"/>
    </source>
</evidence>
<organism evidence="8 9">
    <name type="scientific">Izhakiella australiensis</name>
    <dbReference type="NCBI Taxonomy" id="1926881"/>
    <lineage>
        <taxon>Bacteria</taxon>
        <taxon>Pseudomonadati</taxon>
        <taxon>Pseudomonadota</taxon>
        <taxon>Gammaproteobacteria</taxon>
        <taxon>Enterobacterales</taxon>
        <taxon>Erwiniaceae</taxon>
        <taxon>Izhakiella</taxon>
    </lineage>
</organism>
<accession>A0A1S8YSU3</accession>
<protein>
    <recommendedName>
        <fullName evidence="7">Prepilin type IV endopeptidase peptidase domain-containing protein</fullName>
    </recommendedName>
</protein>
<dbReference type="Pfam" id="PF01478">
    <property type="entry name" value="Peptidase_A24"/>
    <property type="match status" value="1"/>
</dbReference>
<sequence>MQWLVYADFILITCLLLFISWQDILLRIISNDSLIVLLCLVVLFVAMQQRFPNIIAALVVIAVFFPLFIFNIIGGGDIKLMSVLSMAFSWQQNADFFFITALLGGVIGVIGFLFYCQIVREHGIPYGVAISLAFIFFNVVLLN</sequence>
<feature type="transmembrane region" description="Helical" evidence="6">
    <location>
        <begin position="96"/>
        <end position="116"/>
    </location>
</feature>
<comment type="subcellular location">
    <subcellularLocation>
        <location evidence="1">Cell membrane</location>
        <topology evidence="1">Multi-pass membrane protein</topology>
    </subcellularLocation>
</comment>
<dbReference type="PANTHER" id="PTHR36506:SF1">
    <property type="entry name" value="PREFLAGELLIN PEPTIDASE"/>
    <property type="match status" value="1"/>
</dbReference>
<keyword evidence="2" id="KW-1003">Cell membrane</keyword>
<evidence type="ECO:0000256" key="1">
    <source>
        <dbReference type="ARBA" id="ARBA00004651"/>
    </source>
</evidence>
<keyword evidence="9" id="KW-1185">Reference proteome</keyword>
<dbReference type="GO" id="GO:0005886">
    <property type="term" value="C:plasma membrane"/>
    <property type="evidence" value="ECO:0007669"/>
    <property type="project" value="UniProtKB-SubCell"/>
</dbReference>
<feature type="transmembrane region" description="Helical" evidence="6">
    <location>
        <begin position="54"/>
        <end position="76"/>
    </location>
</feature>
<feature type="transmembrane region" description="Helical" evidence="6">
    <location>
        <begin position="28"/>
        <end position="47"/>
    </location>
</feature>
<evidence type="ECO:0000256" key="3">
    <source>
        <dbReference type="ARBA" id="ARBA00022692"/>
    </source>
</evidence>
<name>A0A1S8YSU3_9GAMM</name>
<comment type="caution">
    <text evidence="8">The sequence shown here is derived from an EMBL/GenBank/DDBJ whole genome shotgun (WGS) entry which is preliminary data.</text>
</comment>
<dbReference type="InterPro" id="IPR052218">
    <property type="entry name" value="Preflagellin_Peptidase"/>
</dbReference>
<reference evidence="8 9" key="1">
    <citation type="submission" date="2016-12" db="EMBL/GenBank/DDBJ databases">
        <title>Izhakiella australiana sp. nov. of genus Izhakiella isolated from Australian desert.</title>
        <authorList>
            <person name="Ji M."/>
        </authorList>
    </citation>
    <scope>NUCLEOTIDE SEQUENCE [LARGE SCALE GENOMIC DNA]</scope>
    <source>
        <strain evidence="8 9">D4N98</strain>
    </source>
</reference>
<keyword evidence="5 6" id="KW-0472">Membrane</keyword>
<dbReference type="Proteomes" id="UP000190667">
    <property type="component" value="Unassembled WGS sequence"/>
</dbReference>
<dbReference type="Gene3D" id="1.20.120.1220">
    <property type="match status" value="1"/>
</dbReference>
<dbReference type="STRING" id="1926881.BTJ39_03170"/>
<evidence type="ECO:0000256" key="2">
    <source>
        <dbReference type="ARBA" id="ARBA00022475"/>
    </source>
</evidence>
<feature type="domain" description="Prepilin type IV endopeptidase peptidase" evidence="7">
    <location>
        <begin position="10"/>
        <end position="109"/>
    </location>
</feature>
<keyword evidence="3 6" id="KW-0812">Transmembrane</keyword>
<dbReference type="InterPro" id="IPR000045">
    <property type="entry name" value="Prepilin_IV_endopep_pep"/>
</dbReference>
<evidence type="ECO:0000256" key="6">
    <source>
        <dbReference type="SAM" id="Phobius"/>
    </source>
</evidence>
<evidence type="ECO:0000256" key="4">
    <source>
        <dbReference type="ARBA" id="ARBA00022989"/>
    </source>
</evidence>
<dbReference type="GO" id="GO:0004190">
    <property type="term" value="F:aspartic-type endopeptidase activity"/>
    <property type="evidence" value="ECO:0007669"/>
    <property type="project" value="InterPro"/>
</dbReference>
<feature type="transmembrane region" description="Helical" evidence="6">
    <location>
        <begin position="123"/>
        <end position="142"/>
    </location>
</feature>
<evidence type="ECO:0000256" key="5">
    <source>
        <dbReference type="ARBA" id="ARBA00023136"/>
    </source>
</evidence>
<proteinExistence type="predicted"/>
<feature type="transmembrane region" description="Helical" evidence="6">
    <location>
        <begin position="5"/>
        <end position="22"/>
    </location>
</feature>
<dbReference type="AlphaFoldDB" id="A0A1S8YSU3"/>
<gene>
    <name evidence="8" type="ORF">BTJ39_03170</name>
</gene>
<dbReference type="PANTHER" id="PTHR36506">
    <property type="entry name" value="PREFLAGELLIN PEPTIDASE"/>
    <property type="match status" value="1"/>
</dbReference>
<evidence type="ECO:0000259" key="7">
    <source>
        <dbReference type="Pfam" id="PF01478"/>
    </source>
</evidence>